<dbReference type="EMBL" id="UINC01015373">
    <property type="protein sequence ID" value="SVA64787.1"/>
    <property type="molecule type" value="Genomic_DNA"/>
</dbReference>
<dbReference type="Pfam" id="PF01040">
    <property type="entry name" value="UbiA"/>
    <property type="match status" value="1"/>
</dbReference>
<feature type="transmembrane region" description="Helical" evidence="5">
    <location>
        <begin position="81"/>
        <end position="100"/>
    </location>
</feature>
<feature type="transmembrane region" description="Helical" evidence="5">
    <location>
        <begin position="131"/>
        <end position="150"/>
    </location>
</feature>
<sequence>MNLPVFDIFRPKQWYKNLLIFIPIVGSLNISDTNSIFLSLVGFGILCMSSSGTYILNDLIDSKKDSLHPRKKNRPIPSGKITRNQAIILITTLLVISEIFAILLNVQFFILNSILIASMIIYSIKIKNIFLMDVFSIAINYVFRAMSGAYLIDVKISPWLIIGIFLLALLLAFGKRKNELMFLDKSLLEFRHVLKQYSQKILNYAIIITATAVILVYSIYAINGPEQIGDWRLIITIPVAFFILISYLTKLFSGKNEGKELDDLLISDKKLLLSILSYVVLTIILIYLIPPNIFNW</sequence>
<evidence type="ECO:0000256" key="5">
    <source>
        <dbReference type="SAM" id="Phobius"/>
    </source>
</evidence>
<dbReference type="InterPro" id="IPR050475">
    <property type="entry name" value="Prenyltransferase_related"/>
</dbReference>
<feature type="transmembrane region" description="Helical" evidence="5">
    <location>
        <begin position="270"/>
        <end position="289"/>
    </location>
</feature>
<dbReference type="CDD" id="cd13963">
    <property type="entry name" value="PT_UbiA_2"/>
    <property type="match status" value="1"/>
</dbReference>
<feature type="transmembrane region" description="Helical" evidence="5">
    <location>
        <begin position="231"/>
        <end position="249"/>
    </location>
</feature>
<dbReference type="Gene3D" id="1.10.357.140">
    <property type="entry name" value="UbiA prenyltransferase"/>
    <property type="match status" value="1"/>
</dbReference>
<organism evidence="6">
    <name type="scientific">marine metagenome</name>
    <dbReference type="NCBI Taxonomy" id="408172"/>
    <lineage>
        <taxon>unclassified sequences</taxon>
        <taxon>metagenomes</taxon>
        <taxon>ecological metagenomes</taxon>
    </lineage>
</organism>
<keyword evidence="3 5" id="KW-1133">Transmembrane helix</keyword>
<dbReference type="InterPro" id="IPR044878">
    <property type="entry name" value="UbiA_sf"/>
</dbReference>
<evidence type="ECO:0008006" key="7">
    <source>
        <dbReference type="Google" id="ProtNLM"/>
    </source>
</evidence>
<keyword evidence="2 5" id="KW-0812">Transmembrane</keyword>
<accession>A0A381XKS9</accession>
<evidence type="ECO:0000256" key="1">
    <source>
        <dbReference type="ARBA" id="ARBA00004141"/>
    </source>
</evidence>
<dbReference type="InterPro" id="IPR000537">
    <property type="entry name" value="UbiA_prenyltransferase"/>
</dbReference>
<proteinExistence type="predicted"/>
<dbReference type="GO" id="GO:0016020">
    <property type="term" value="C:membrane"/>
    <property type="evidence" value="ECO:0007669"/>
    <property type="project" value="UniProtKB-SubCell"/>
</dbReference>
<dbReference type="AlphaFoldDB" id="A0A381XKS9"/>
<feature type="transmembrane region" description="Helical" evidence="5">
    <location>
        <begin position="201"/>
        <end position="219"/>
    </location>
</feature>
<feature type="transmembrane region" description="Helical" evidence="5">
    <location>
        <begin position="36"/>
        <end position="60"/>
    </location>
</feature>
<evidence type="ECO:0000256" key="3">
    <source>
        <dbReference type="ARBA" id="ARBA00022989"/>
    </source>
</evidence>
<evidence type="ECO:0000256" key="4">
    <source>
        <dbReference type="ARBA" id="ARBA00023136"/>
    </source>
</evidence>
<reference evidence="6" key="1">
    <citation type="submission" date="2018-05" db="EMBL/GenBank/DDBJ databases">
        <authorList>
            <person name="Lanie J.A."/>
            <person name="Ng W.-L."/>
            <person name="Kazmierczak K.M."/>
            <person name="Andrzejewski T.M."/>
            <person name="Davidsen T.M."/>
            <person name="Wayne K.J."/>
            <person name="Tettelin H."/>
            <person name="Glass J.I."/>
            <person name="Rusch D."/>
            <person name="Podicherti R."/>
            <person name="Tsui H.-C.T."/>
            <person name="Winkler M.E."/>
        </authorList>
    </citation>
    <scope>NUCLEOTIDE SEQUENCE</scope>
</reference>
<gene>
    <name evidence="6" type="ORF">METZ01_LOCUS117641</name>
</gene>
<dbReference type="PANTHER" id="PTHR42723:SF1">
    <property type="entry name" value="CHLOROPHYLL SYNTHASE, CHLOROPLASTIC"/>
    <property type="match status" value="1"/>
</dbReference>
<evidence type="ECO:0000313" key="6">
    <source>
        <dbReference type="EMBL" id="SVA64787.1"/>
    </source>
</evidence>
<feature type="transmembrane region" description="Helical" evidence="5">
    <location>
        <begin position="156"/>
        <end position="173"/>
    </location>
</feature>
<protein>
    <recommendedName>
        <fullName evidence="7">Decaprenyl-phosphate phosphoribosyltransferase</fullName>
    </recommendedName>
</protein>
<comment type="subcellular location">
    <subcellularLocation>
        <location evidence="1">Membrane</location>
        <topology evidence="1">Multi-pass membrane protein</topology>
    </subcellularLocation>
</comment>
<dbReference type="PANTHER" id="PTHR42723">
    <property type="entry name" value="CHLOROPHYLL SYNTHASE"/>
    <property type="match status" value="1"/>
</dbReference>
<keyword evidence="4 5" id="KW-0472">Membrane</keyword>
<name>A0A381XKS9_9ZZZZ</name>
<evidence type="ECO:0000256" key="2">
    <source>
        <dbReference type="ARBA" id="ARBA00022692"/>
    </source>
</evidence>
<dbReference type="GO" id="GO:0016765">
    <property type="term" value="F:transferase activity, transferring alkyl or aryl (other than methyl) groups"/>
    <property type="evidence" value="ECO:0007669"/>
    <property type="project" value="InterPro"/>
</dbReference>